<proteinExistence type="predicted"/>
<organism evidence="2 3">
    <name type="scientific">Phytophthora nicotianae P1976</name>
    <dbReference type="NCBI Taxonomy" id="1317066"/>
    <lineage>
        <taxon>Eukaryota</taxon>
        <taxon>Sar</taxon>
        <taxon>Stramenopiles</taxon>
        <taxon>Oomycota</taxon>
        <taxon>Peronosporomycetes</taxon>
        <taxon>Peronosporales</taxon>
        <taxon>Peronosporaceae</taxon>
        <taxon>Phytophthora</taxon>
    </lineage>
</organism>
<sequence>MASGGSHSAETMVPQSNSRKAVISDLFGTEVTSILQASIDSVRLSRHEVKILPAKKQNFLAAKYFSISPQHLSYYPNVPDATLGAPVTSEENESTTAAADAPGKKPKQSLSQGASVVGIVAAQVMDTTVADNARIFGRAFSSGIDPGIAQT</sequence>
<gene>
    <name evidence="2" type="ORF">F444_05036</name>
</gene>
<dbReference type="EMBL" id="ANJA01000987">
    <property type="protein sequence ID" value="ETO80471.1"/>
    <property type="molecule type" value="Genomic_DNA"/>
</dbReference>
<feature type="region of interest" description="Disordered" evidence="1">
    <location>
        <begin position="83"/>
        <end position="109"/>
    </location>
</feature>
<dbReference type="AlphaFoldDB" id="A0A081ANL0"/>
<reference evidence="2 3" key="1">
    <citation type="submission" date="2013-11" db="EMBL/GenBank/DDBJ databases">
        <title>The Genome Sequence of Phytophthora parasitica P1976.</title>
        <authorList>
            <consortium name="The Broad Institute Genomics Platform"/>
            <person name="Russ C."/>
            <person name="Tyler B."/>
            <person name="Panabieres F."/>
            <person name="Shan W."/>
            <person name="Tripathy S."/>
            <person name="Grunwald N."/>
            <person name="Machado M."/>
            <person name="Johnson C.S."/>
            <person name="Walker B."/>
            <person name="Young S."/>
            <person name="Zeng Q."/>
            <person name="Gargeya S."/>
            <person name="Fitzgerald M."/>
            <person name="Haas B."/>
            <person name="Abouelleil A."/>
            <person name="Allen A.W."/>
            <person name="Alvarado L."/>
            <person name="Arachchi H.M."/>
            <person name="Berlin A.M."/>
            <person name="Chapman S.B."/>
            <person name="Gainer-Dewar J."/>
            <person name="Goldberg J."/>
            <person name="Griggs A."/>
            <person name="Gujja S."/>
            <person name="Hansen M."/>
            <person name="Howarth C."/>
            <person name="Imamovic A."/>
            <person name="Ireland A."/>
            <person name="Larimer J."/>
            <person name="McCowan C."/>
            <person name="Murphy C."/>
            <person name="Pearson M."/>
            <person name="Poon T.W."/>
            <person name="Priest M."/>
            <person name="Roberts A."/>
            <person name="Saif S."/>
            <person name="Shea T."/>
            <person name="Sisk P."/>
            <person name="Sykes S."/>
            <person name="Wortman J."/>
            <person name="Nusbaum C."/>
            <person name="Birren B."/>
        </authorList>
    </citation>
    <scope>NUCLEOTIDE SEQUENCE [LARGE SCALE GENOMIC DNA]</scope>
    <source>
        <strain evidence="2 3">P1976</strain>
    </source>
</reference>
<name>A0A081ANL0_PHYNI</name>
<accession>A0A081ANL0</accession>
<dbReference type="Proteomes" id="UP000028582">
    <property type="component" value="Unassembled WGS sequence"/>
</dbReference>
<protein>
    <submittedName>
        <fullName evidence="2">Uncharacterized protein</fullName>
    </submittedName>
</protein>
<evidence type="ECO:0000313" key="2">
    <source>
        <dbReference type="EMBL" id="ETO80471.1"/>
    </source>
</evidence>
<evidence type="ECO:0000313" key="3">
    <source>
        <dbReference type="Proteomes" id="UP000028582"/>
    </source>
</evidence>
<evidence type="ECO:0000256" key="1">
    <source>
        <dbReference type="SAM" id="MobiDB-lite"/>
    </source>
</evidence>
<comment type="caution">
    <text evidence="2">The sequence shown here is derived from an EMBL/GenBank/DDBJ whole genome shotgun (WGS) entry which is preliminary data.</text>
</comment>